<comment type="caution">
    <text evidence="9">The sequence shown here is derived from an EMBL/GenBank/DDBJ whole genome shotgun (WGS) entry which is preliminary data.</text>
</comment>
<sequence length="783" mass="85855">MAGELQEPLSFSSCISFQVDSLHSGSISFGRFESEDLSWERRSSFSHNRYLEEVEKCSTPGSVIQKKAYFEAHFKKKGILRPDSLDSLSGRGCQNSEDVEYGILGQGEEDDMNRSCNYSRREDDVLESVDYDEFDCGNQGDQFDHVNDESHRACFDENPEGSEYHGQLEVIECGREDPIVLSSESTPMEAALDDDANVLVKGVGGPIVLSSESSPMEAALDDANVLVKGVGGPIVLSSESSPMEAALDDANVLVKGVGGPIVLSSESPPMEGASDDANVLVKGLGGPFVLSSESPPMEGALDDANVLVKGVGGPIVLSSESPPMEAALDDANVLVEGVDGYVKHEEAHQIETGLDESHLSNDKQEMEMKDNLNDNAAKIDESSVTIALFPKRGTAKDLDNTIPVHQRNLSPKLRDSVGSKSTNPRMRSPLNGNRFQKIPYNVSKITAKTQNRGESEAPQRANSEKQSSRAATPTRRTLHRAKNEENSESADLRLHPVSRRYFLILANCKSASSMVSAFKMSVLLRSERESRVKKFESQPSRSKKVEPISHLKANSNKQVVHSIKPDSMPCAAAFSFKSDERAERRKEFYMKLEEKLHAKEAEMNQIQAKTQEQKEAEIKKLRQRLNFKATPMPSFYHVAVPPGSNGNKASSSKIKPAKVRHRSASPGRGAAGRSQLLSRTGNDQAATANEYVKTTNQPDPSGRTDHRATYAGEDRETSPTNNNRHKPEAVTKSGVTGKNERGKVKDANLQRHRVSENTRASKGLKGKQKREAAEVSMRCRVKV</sequence>
<keyword evidence="6" id="KW-0175">Coiled coil</keyword>
<evidence type="ECO:0000256" key="5">
    <source>
        <dbReference type="ARBA" id="ARBA00023212"/>
    </source>
</evidence>
<organism evidence="9 10">
    <name type="scientific">Salix dunnii</name>
    <dbReference type="NCBI Taxonomy" id="1413687"/>
    <lineage>
        <taxon>Eukaryota</taxon>
        <taxon>Viridiplantae</taxon>
        <taxon>Streptophyta</taxon>
        <taxon>Embryophyta</taxon>
        <taxon>Tracheophyta</taxon>
        <taxon>Spermatophyta</taxon>
        <taxon>Magnoliopsida</taxon>
        <taxon>eudicotyledons</taxon>
        <taxon>Gunneridae</taxon>
        <taxon>Pentapetalae</taxon>
        <taxon>rosids</taxon>
        <taxon>fabids</taxon>
        <taxon>Malpighiales</taxon>
        <taxon>Salicaceae</taxon>
        <taxon>Saliceae</taxon>
        <taxon>Salix</taxon>
    </lineage>
</organism>
<dbReference type="GO" id="GO:0005874">
    <property type="term" value="C:microtubule"/>
    <property type="evidence" value="ECO:0007669"/>
    <property type="project" value="UniProtKB-KW"/>
</dbReference>
<feature type="coiled-coil region" evidence="6">
    <location>
        <begin position="589"/>
        <end position="624"/>
    </location>
</feature>
<dbReference type="Pfam" id="PF06886">
    <property type="entry name" value="TPX2"/>
    <property type="match status" value="1"/>
</dbReference>
<feature type="compositionally biased region" description="Basic and acidic residues" evidence="7">
    <location>
        <begin position="738"/>
        <end position="756"/>
    </location>
</feature>
<dbReference type="OrthoDB" id="758458at2759"/>
<feature type="compositionally biased region" description="Polar residues" evidence="7">
    <location>
        <begin position="418"/>
        <end position="434"/>
    </location>
</feature>
<evidence type="ECO:0000256" key="2">
    <source>
        <dbReference type="ARBA" id="ARBA00005885"/>
    </source>
</evidence>
<evidence type="ECO:0000313" key="10">
    <source>
        <dbReference type="Proteomes" id="UP000657918"/>
    </source>
</evidence>
<dbReference type="InterPro" id="IPR044216">
    <property type="entry name" value="WDL7"/>
</dbReference>
<dbReference type="AlphaFoldDB" id="A0A835MQH5"/>
<evidence type="ECO:0000256" key="6">
    <source>
        <dbReference type="SAM" id="Coils"/>
    </source>
</evidence>
<comment type="similarity">
    <text evidence="2">Belongs to the TPX2 family.</text>
</comment>
<keyword evidence="3" id="KW-0963">Cytoplasm</keyword>
<dbReference type="EMBL" id="JADGMS010000010">
    <property type="protein sequence ID" value="KAF9673985.1"/>
    <property type="molecule type" value="Genomic_DNA"/>
</dbReference>
<protein>
    <recommendedName>
        <fullName evidence="8">TPX2 C-terminal domain-containing protein</fullName>
    </recommendedName>
</protein>
<evidence type="ECO:0000259" key="8">
    <source>
        <dbReference type="Pfam" id="PF06886"/>
    </source>
</evidence>
<dbReference type="Proteomes" id="UP000657918">
    <property type="component" value="Unassembled WGS sequence"/>
</dbReference>
<feature type="region of interest" description="Disordered" evidence="7">
    <location>
        <begin position="638"/>
        <end position="783"/>
    </location>
</feature>
<evidence type="ECO:0000256" key="7">
    <source>
        <dbReference type="SAM" id="MobiDB-lite"/>
    </source>
</evidence>
<dbReference type="PANTHER" id="PTHR47067:SF6">
    <property type="entry name" value="PROTEIN WVD2-LIKE 7"/>
    <property type="match status" value="1"/>
</dbReference>
<dbReference type="InterPro" id="IPR027329">
    <property type="entry name" value="TPX2_C"/>
</dbReference>
<keyword evidence="5" id="KW-0206">Cytoskeleton</keyword>
<feature type="compositionally biased region" description="Basic and acidic residues" evidence="7">
    <location>
        <begin position="481"/>
        <end position="491"/>
    </location>
</feature>
<name>A0A835MQH5_9ROSI</name>
<evidence type="ECO:0000256" key="3">
    <source>
        <dbReference type="ARBA" id="ARBA00022490"/>
    </source>
</evidence>
<evidence type="ECO:0000256" key="4">
    <source>
        <dbReference type="ARBA" id="ARBA00022701"/>
    </source>
</evidence>
<feature type="region of interest" description="Disordered" evidence="7">
    <location>
        <begin position="396"/>
        <end position="491"/>
    </location>
</feature>
<dbReference type="PANTHER" id="PTHR47067">
    <property type="entry name" value="TPX2 (TARGETING PROTEIN FOR XKLP2) PROTEIN FAMILY-RELATED"/>
    <property type="match status" value="1"/>
</dbReference>
<reference evidence="9 10" key="1">
    <citation type="submission" date="2020-10" db="EMBL/GenBank/DDBJ databases">
        <title>Plant Genome Project.</title>
        <authorList>
            <person name="Zhang R.-G."/>
        </authorList>
    </citation>
    <scope>NUCLEOTIDE SEQUENCE [LARGE SCALE GENOMIC DNA]</scope>
    <source>
        <strain evidence="9">FAFU-HL-1</strain>
        <tissue evidence="9">Leaf</tissue>
    </source>
</reference>
<keyword evidence="4" id="KW-0493">Microtubule</keyword>
<keyword evidence="10" id="KW-1185">Reference proteome</keyword>
<feature type="compositionally biased region" description="Basic and acidic residues" evidence="7">
    <location>
        <begin position="702"/>
        <end position="717"/>
    </location>
</feature>
<gene>
    <name evidence="9" type="ORF">SADUNF_Sadunf10G0080700</name>
</gene>
<evidence type="ECO:0000256" key="1">
    <source>
        <dbReference type="ARBA" id="ARBA00004245"/>
    </source>
</evidence>
<feature type="compositionally biased region" description="Polar residues" evidence="7">
    <location>
        <begin position="644"/>
        <end position="653"/>
    </location>
</feature>
<proteinExistence type="inferred from homology"/>
<evidence type="ECO:0000313" key="9">
    <source>
        <dbReference type="EMBL" id="KAF9673985.1"/>
    </source>
</evidence>
<comment type="subcellular location">
    <subcellularLocation>
        <location evidence="1">Cytoplasm</location>
        <location evidence="1">Cytoskeleton</location>
    </subcellularLocation>
</comment>
<accession>A0A835MQH5</accession>
<feature type="compositionally biased region" description="Basic and acidic residues" evidence="7">
    <location>
        <begin position="451"/>
        <end position="467"/>
    </location>
</feature>
<feature type="domain" description="TPX2 C-terminal" evidence="8">
    <location>
        <begin position="574"/>
        <end position="645"/>
    </location>
</feature>
<feature type="compositionally biased region" description="Polar residues" evidence="7">
    <location>
        <begin position="675"/>
        <end position="699"/>
    </location>
</feature>